<reference evidence="5" key="3">
    <citation type="submission" date="2015-06" db="UniProtKB">
        <authorList>
            <consortium name="EnsemblProtists"/>
        </authorList>
    </citation>
    <scope>IDENTIFICATION</scope>
</reference>
<dbReference type="GeneID" id="17304377"/>
<feature type="coiled-coil region" evidence="1">
    <location>
        <begin position="256"/>
        <end position="297"/>
    </location>
</feature>
<evidence type="ECO:0000313" key="6">
    <source>
        <dbReference type="Proteomes" id="UP000011087"/>
    </source>
</evidence>
<organism evidence="4">
    <name type="scientific">Guillardia theta (strain CCMP2712)</name>
    <name type="common">Cryptophyte</name>
    <dbReference type="NCBI Taxonomy" id="905079"/>
    <lineage>
        <taxon>Eukaryota</taxon>
        <taxon>Cryptophyceae</taxon>
        <taxon>Pyrenomonadales</taxon>
        <taxon>Geminigeraceae</taxon>
        <taxon>Guillardia</taxon>
    </lineage>
</organism>
<feature type="region of interest" description="Disordered" evidence="2">
    <location>
        <begin position="209"/>
        <end position="236"/>
    </location>
</feature>
<feature type="compositionally biased region" description="Gly residues" evidence="2">
    <location>
        <begin position="452"/>
        <end position="463"/>
    </location>
</feature>
<dbReference type="SUPFAM" id="SSF47769">
    <property type="entry name" value="SAM/Pointed domain"/>
    <property type="match status" value="1"/>
</dbReference>
<evidence type="ECO:0000256" key="1">
    <source>
        <dbReference type="SAM" id="Coils"/>
    </source>
</evidence>
<dbReference type="CDD" id="cd09487">
    <property type="entry name" value="SAM_superfamily"/>
    <property type="match status" value="1"/>
</dbReference>
<dbReference type="EMBL" id="JH992989">
    <property type="protein sequence ID" value="EKX47536.1"/>
    <property type="molecule type" value="Genomic_DNA"/>
</dbReference>
<dbReference type="SMART" id="SM00454">
    <property type="entry name" value="SAM"/>
    <property type="match status" value="1"/>
</dbReference>
<dbReference type="InterPro" id="IPR001660">
    <property type="entry name" value="SAM"/>
</dbReference>
<dbReference type="KEGG" id="gtt:GUITHDRAFT_152019"/>
<keyword evidence="6" id="KW-1185">Reference proteome</keyword>
<dbReference type="Proteomes" id="UP000011087">
    <property type="component" value="Unassembled WGS sequence"/>
</dbReference>
<feature type="region of interest" description="Disordered" evidence="2">
    <location>
        <begin position="1"/>
        <end position="141"/>
    </location>
</feature>
<dbReference type="RefSeq" id="XP_005834516.1">
    <property type="nucleotide sequence ID" value="XM_005834459.1"/>
</dbReference>
<dbReference type="HOGENOM" id="CLU_575490_0_0_1"/>
<name>L1JGB0_GUITC</name>
<keyword evidence="1" id="KW-0175">Coiled coil</keyword>
<dbReference type="Pfam" id="PF00536">
    <property type="entry name" value="SAM_1"/>
    <property type="match status" value="1"/>
</dbReference>
<feature type="region of interest" description="Disordered" evidence="2">
    <location>
        <begin position="299"/>
        <end position="353"/>
    </location>
</feature>
<evidence type="ECO:0000256" key="2">
    <source>
        <dbReference type="SAM" id="MobiDB-lite"/>
    </source>
</evidence>
<evidence type="ECO:0000313" key="5">
    <source>
        <dbReference type="EnsemblProtists" id="EKX47536"/>
    </source>
</evidence>
<feature type="domain" description="SAM" evidence="3">
    <location>
        <begin position="145"/>
        <end position="208"/>
    </location>
</feature>
<protein>
    <recommendedName>
        <fullName evidence="3">SAM domain-containing protein</fullName>
    </recommendedName>
</protein>
<dbReference type="AlphaFoldDB" id="L1JGB0"/>
<gene>
    <name evidence="4" type="ORF">GUITHDRAFT_152019</name>
</gene>
<feature type="region of interest" description="Disordered" evidence="2">
    <location>
        <begin position="449"/>
        <end position="475"/>
    </location>
</feature>
<dbReference type="PaxDb" id="55529-EKX47536"/>
<evidence type="ECO:0000259" key="3">
    <source>
        <dbReference type="PROSITE" id="PS50105"/>
    </source>
</evidence>
<evidence type="ECO:0000313" key="4">
    <source>
        <dbReference type="EMBL" id="EKX47536.1"/>
    </source>
</evidence>
<reference evidence="4 6" key="1">
    <citation type="journal article" date="2012" name="Nature">
        <title>Algal genomes reveal evolutionary mosaicism and the fate of nucleomorphs.</title>
        <authorList>
            <consortium name="DOE Joint Genome Institute"/>
            <person name="Curtis B.A."/>
            <person name="Tanifuji G."/>
            <person name="Burki F."/>
            <person name="Gruber A."/>
            <person name="Irimia M."/>
            <person name="Maruyama S."/>
            <person name="Arias M.C."/>
            <person name="Ball S.G."/>
            <person name="Gile G.H."/>
            <person name="Hirakawa Y."/>
            <person name="Hopkins J.F."/>
            <person name="Kuo A."/>
            <person name="Rensing S.A."/>
            <person name="Schmutz J."/>
            <person name="Symeonidi A."/>
            <person name="Elias M."/>
            <person name="Eveleigh R.J."/>
            <person name="Herman E.K."/>
            <person name="Klute M.J."/>
            <person name="Nakayama T."/>
            <person name="Obornik M."/>
            <person name="Reyes-Prieto A."/>
            <person name="Armbrust E.V."/>
            <person name="Aves S.J."/>
            <person name="Beiko R.G."/>
            <person name="Coutinho P."/>
            <person name="Dacks J.B."/>
            <person name="Durnford D.G."/>
            <person name="Fast N.M."/>
            <person name="Green B.R."/>
            <person name="Grisdale C.J."/>
            <person name="Hempel F."/>
            <person name="Henrissat B."/>
            <person name="Hoppner M.P."/>
            <person name="Ishida K."/>
            <person name="Kim E."/>
            <person name="Koreny L."/>
            <person name="Kroth P.G."/>
            <person name="Liu Y."/>
            <person name="Malik S.B."/>
            <person name="Maier U.G."/>
            <person name="McRose D."/>
            <person name="Mock T."/>
            <person name="Neilson J.A."/>
            <person name="Onodera N.T."/>
            <person name="Poole A.M."/>
            <person name="Pritham E.J."/>
            <person name="Richards T.A."/>
            <person name="Rocap G."/>
            <person name="Roy S.W."/>
            <person name="Sarai C."/>
            <person name="Schaack S."/>
            <person name="Shirato S."/>
            <person name="Slamovits C.H."/>
            <person name="Spencer D.F."/>
            <person name="Suzuki S."/>
            <person name="Worden A.Z."/>
            <person name="Zauner S."/>
            <person name="Barry K."/>
            <person name="Bell C."/>
            <person name="Bharti A.K."/>
            <person name="Crow J.A."/>
            <person name="Grimwood J."/>
            <person name="Kramer R."/>
            <person name="Lindquist E."/>
            <person name="Lucas S."/>
            <person name="Salamov A."/>
            <person name="McFadden G.I."/>
            <person name="Lane C.E."/>
            <person name="Keeling P.J."/>
            <person name="Gray M.W."/>
            <person name="Grigoriev I.V."/>
            <person name="Archibald J.M."/>
        </authorList>
    </citation>
    <scope>NUCLEOTIDE SEQUENCE</scope>
    <source>
        <strain evidence="4 6">CCMP2712</strain>
    </source>
</reference>
<accession>L1JGB0</accession>
<feature type="compositionally biased region" description="Polar residues" evidence="2">
    <location>
        <begin position="299"/>
        <end position="315"/>
    </location>
</feature>
<dbReference type="Gene3D" id="1.10.150.50">
    <property type="entry name" value="Transcription Factor, Ets-1"/>
    <property type="match status" value="1"/>
</dbReference>
<dbReference type="PROSITE" id="PS50105">
    <property type="entry name" value="SAM_DOMAIN"/>
    <property type="match status" value="1"/>
</dbReference>
<dbReference type="InterPro" id="IPR013761">
    <property type="entry name" value="SAM/pointed_sf"/>
</dbReference>
<sequence length="475" mass="50753">MSSNQAVASNHPPSPQDGASQQSRPTSTGKQRSRPGHSSSKGRDSTDGTGRLKADQGSNDDESEERHRSHGNNDSSSQAGTVKPSRRLREGDPEYLHESEALPGKDDAGGKPRASKESSKRSARSPVENSVEDDVQGKKLDSLPACDPSVCAWLTEMGLQQYIGLFASHHVSSDLLSELNMEALETIGVNSWGHRCLMLRSLSSRRKAAEEMPSIEEDSAARPGAGKQKPNAKERSGGFGLALTVAGAQADGGNAHDNLKDVYEQMENMKMHFEAQMEQLNRELMAAKNELTSMKGVLNTSNAQPAGNGNVQQKGGRNPNGEGETSSHRRGNNPGKTNKGPRKEHVDNMMSGDGYNYAQSQMSGAMSNNANFMRQLAQQNMAYGQPIYTGMMPSSAQQFFYGNMGMQVAGYEGYDPQYYMQAMMQAPQQNVPTMAVAMGTDGGFDSGHVGAAAGGGGQATGHGGTEEAKEGEKAE</sequence>
<dbReference type="OrthoDB" id="8883818at2759"/>
<reference evidence="6" key="2">
    <citation type="submission" date="2012-11" db="EMBL/GenBank/DDBJ databases">
        <authorList>
            <person name="Kuo A."/>
            <person name="Curtis B.A."/>
            <person name="Tanifuji G."/>
            <person name="Burki F."/>
            <person name="Gruber A."/>
            <person name="Irimia M."/>
            <person name="Maruyama S."/>
            <person name="Arias M.C."/>
            <person name="Ball S.G."/>
            <person name="Gile G.H."/>
            <person name="Hirakawa Y."/>
            <person name="Hopkins J.F."/>
            <person name="Rensing S.A."/>
            <person name="Schmutz J."/>
            <person name="Symeonidi A."/>
            <person name="Elias M."/>
            <person name="Eveleigh R.J."/>
            <person name="Herman E.K."/>
            <person name="Klute M.J."/>
            <person name="Nakayama T."/>
            <person name="Obornik M."/>
            <person name="Reyes-Prieto A."/>
            <person name="Armbrust E.V."/>
            <person name="Aves S.J."/>
            <person name="Beiko R.G."/>
            <person name="Coutinho P."/>
            <person name="Dacks J.B."/>
            <person name="Durnford D.G."/>
            <person name="Fast N.M."/>
            <person name="Green B.R."/>
            <person name="Grisdale C."/>
            <person name="Hempe F."/>
            <person name="Henrissat B."/>
            <person name="Hoppner M.P."/>
            <person name="Ishida K.-I."/>
            <person name="Kim E."/>
            <person name="Koreny L."/>
            <person name="Kroth P.G."/>
            <person name="Liu Y."/>
            <person name="Malik S.-B."/>
            <person name="Maier U.G."/>
            <person name="McRose D."/>
            <person name="Mock T."/>
            <person name="Neilson J.A."/>
            <person name="Onodera N.T."/>
            <person name="Poole A.M."/>
            <person name="Pritham E.J."/>
            <person name="Richards T.A."/>
            <person name="Rocap G."/>
            <person name="Roy S.W."/>
            <person name="Sarai C."/>
            <person name="Schaack S."/>
            <person name="Shirato S."/>
            <person name="Slamovits C.H."/>
            <person name="Spencer D.F."/>
            <person name="Suzuki S."/>
            <person name="Worden A.Z."/>
            <person name="Zauner S."/>
            <person name="Barry K."/>
            <person name="Bell C."/>
            <person name="Bharti A.K."/>
            <person name="Crow J.A."/>
            <person name="Grimwood J."/>
            <person name="Kramer R."/>
            <person name="Lindquist E."/>
            <person name="Lucas S."/>
            <person name="Salamov A."/>
            <person name="McFadden G.I."/>
            <person name="Lane C.E."/>
            <person name="Keeling P.J."/>
            <person name="Gray M.W."/>
            <person name="Grigoriev I.V."/>
            <person name="Archibald J.M."/>
        </authorList>
    </citation>
    <scope>NUCLEOTIDE SEQUENCE</scope>
    <source>
        <strain evidence="6">CCMP2712</strain>
    </source>
</reference>
<feature type="compositionally biased region" description="Basic and acidic residues" evidence="2">
    <location>
        <begin position="41"/>
        <end position="54"/>
    </location>
</feature>
<dbReference type="EnsemblProtists" id="EKX47536">
    <property type="protein sequence ID" value="EKX47536"/>
    <property type="gene ID" value="GUITHDRAFT_152019"/>
</dbReference>
<proteinExistence type="predicted"/>
<feature type="compositionally biased region" description="Polar residues" evidence="2">
    <location>
        <begin position="17"/>
        <end position="30"/>
    </location>
</feature>
<feature type="compositionally biased region" description="Basic and acidic residues" evidence="2">
    <location>
        <begin position="464"/>
        <end position="475"/>
    </location>
</feature>
<feature type="compositionally biased region" description="Basic and acidic residues" evidence="2">
    <location>
        <begin position="87"/>
        <end position="120"/>
    </location>
</feature>